<proteinExistence type="predicted"/>
<dbReference type="Proteomes" id="UP001319045">
    <property type="component" value="Chromosome"/>
</dbReference>
<name>A0ABM7NZX4_9BACT</name>
<keyword evidence="3" id="KW-1185">Reference proteome</keyword>
<feature type="domain" description="Outer membrane protein beta-barrel" evidence="1">
    <location>
        <begin position="29"/>
        <end position="173"/>
    </location>
</feature>
<dbReference type="InterPro" id="IPR025665">
    <property type="entry name" value="Beta-barrel_OMP_2"/>
</dbReference>
<dbReference type="RefSeq" id="WP_207153673.1">
    <property type="nucleotide sequence ID" value="NZ_AP024484.1"/>
</dbReference>
<evidence type="ECO:0000259" key="1">
    <source>
        <dbReference type="Pfam" id="PF13568"/>
    </source>
</evidence>
<protein>
    <submittedName>
        <fullName evidence="2">PorT family protein</fullName>
    </submittedName>
</protein>
<reference evidence="2 3" key="1">
    <citation type="journal article" date="2022" name="Int. J. Syst. Evol. Microbiol.">
        <title>Prevotella herbatica sp. nov., a plant polysaccharide-decomposing anaerobic bacterium isolated from a methanogenic reactor.</title>
        <authorList>
            <person name="Uek A."/>
            <person name="Tonouchi A."/>
            <person name="Kaku N."/>
            <person name="Ueki K."/>
        </authorList>
    </citation>
    <scope>NUCLEOTIDE SEQUENCE [LARGE SCALE GENOMIC DNA]</scope>
    <source>
        <strain evidence="2 3">WR041</strain>
    </source>
</reference>
<accession>A0ABM7NZX4</accession>
<evidence type="ECO:0000313" key="2">
    <source>
        <dbReference type="EMBL" id="BCS86080.1"/>
    </source>
</evidence>
<dbReference type="Pfam" id="PF13568">
    <property type="entry name" value="OMP_b-brl_2"/>
    <property type="match status" value="1"/>
</dbReference>
<evidence type="ECO:0000313" key="3">
    <source>
        <dbReference type="Proteomes" id="UP001319045"/>
    </source>
</evidence>
<gene>
    <name evidence="2" type="ORF">prwr041_19730</name>
</gene>
<sequence length="217" mass="24562">MKKVIIALLMIMATTDMNSQTKFSVEAGPQYSPDFSWRIGGNADIPISSRLSVVPGLYLSNRHRVTKENYSYEEGETRHTYSKESSFHANYITLPLRLGIRIGRLNAVNSKWQILVGPYIAYGTNGSGTMTKIENGIRSQTKYSPFEINGMVTSRWDYGFDSEIQYTYKNKIKLGAFMESGFKKLYQSDNDLGKVLDELFKINTINITAGIIVGYQF</sequence>
<dbReference type="EMBL" id="AP024484">
    <property type="protein sequence ID" value="BCS86080.1"/>
    <property type="molecule type" value="Genomic_DNA"/>
</dbReference>
<organism evidence="2 3">
    <name type="scientific">Prevotella herbatica</name>
    <dbReference type="NCBI Taxonomy" id="2801997"/>
    <lineage>
        <taxon>Bacteria</taxon>
        <taxon>Pseudomonadati</taxon>
        <taxon>Bacteroidota</taxon>
        <taxon>Bacteroidia</taxon>
        <taxon>Bacteroidales</taxon>
        <taxon>Prevotellaceae</taxon>
        <taxon>Prevotella</taxon>
    </lineage>
</organism>